<dbReference type="STRING" id="1511.CLOST_2332"/>
<feature type="domain" description="Flagellar hook-associated protein 2 N-terminal" evidence="6">
    <location>
        <begin position="12"/>
        <end position="122"/>
    </location>
</feature>
<dbReference type="PANTHER" id="PTHR30288">
    <property type="entry name" value="FLAGELLAR CAP/ASSEMBLY PROTEIN FLID"/>
    <property type="match status" value="1"/>
</dbReference>
<evidence type="ECO:0000259" key="6">
    <source>
        <dbReference type="Pfam" id="PF02465"/>
    </source>
</evidence>
<comment type="function">
    <text evidence="5">Required for morphogenesis and for the elongation of the flagellar filament by facilitating polymerization of the flagellin monomers at the tip of growing filament. Forms a capping structure, which prevents flagellin subunits (transported through the central channel of the flagellum) from leaking out without polymerization at the distal end.</text>
</comment>
<evidence type="ECO:0000256" key="5">
    <source>
        <dbReference type="RuleBase" id="RU362066"/>
    </source>
</evidence>
<dbReference type="Proteomes" id="UP000007041">
    <property type="component" value="Chromosome"/>
</dbReference>
<keyword evidence="8" id="KW-0282">Flagellum</keyword>
<dbReference type="GO" id="GO:0005576">
    <property type="term" value="C:extracellular region"/>
    <property type="evidence" value="ECO:0007669"/>
    <property type="project" value="UniProtKB-SubCell"/>
</dbReference>
<dbReference type="InterPro" id="IPR003481">
    <property type="entry name" value="FliD_N"/>
</dbReference>
<keyword evidence="9" id="KW-1185">Reference proteome</keyword>
<feature type="domain" description="Flagellar hook-associated protein 2 C-terminal" evidence="7">
    <location>
        <begin position="228"/>
        <end position="523"/>
    </location>
</feature>
<reference evidence="9" key="1">
    <citation type="journal article" date="2010" name="BMC Genomics">
        <title>Clostridium sticklandii, a specialist in amino acid degradation:revisiting its metabolism through its genome sequence.</title>
        <authorList>
            <person name="Fonknechten N."/>
            <person name="Chaussonnerie S."/>
            <person name="Tricot S."/>
            <person name="Lajus A."/>
            <person name="Andreesen J.R."/>
            <person name="Perchat N."/>
            <person name="Pelletier E."/>
            <person name="Gouyvenoux M."/>
            <person name="Barbe V."/>
            <person name="Salanoubat M."/>
            <person name="Le Paslier D."/>
            <person name="Weissenbach J."/>
            <person name="Cohen G.N."/>
            <person name="Kreimeyer A."/>
        </authorList>
    </citation>
    <scope>NUCLEOTIDE SEQUENCE [LARGE SCALE GENOMIC DNA]</scope>
    <source>
        <strain evidence="9">ATCC 12662 / DSM 519 / JCM 1433 / CCUG 9281 / NCIMB 10654 / HF</strain>
    </source>
</reference>
<evidence type="ECO:0000256" key="1">
    <source>
        <dbReference type="ARBA" id="ARBA00009764"/>
    </source>
</evidence>
<name>E3PUL1_ACESD</name>
<dbReference type="eggNOG" id="COG1345">
    <property type="taxonomic scope" value="Bacteria"/>
</dbReference>
<comment type="subunit">
    <text evidence="2 5">Homopentamer.</text>
</comment>
<dbReference type="GO" id="GO:0009421">
    <property type="term" value="C:bacterial-type flagellum filament cap"/>
    <property type="evidence" value="ECO:0007669"/>
    <property type="project" value="InterPro"/>
</dbReference>
<comment type="subcellular location">
    <subcellularLocation>
        <location evidence="5">Secreted</location>
    </subcellularLocation>
    <subcellularLocation>
        <location evidence="5">Bacterial flagellum</location>
    </subcellularLocation>
</comment>
<evidence type="ECO:0000256" key="3">
    <source>
        <dbReference type="ARBA" id="ARBA00023054"/>
    </source>
</evidence>
<dbReference type="Pfam" id="PF07195">
    <property type="entry name" value="FliD_C"/>
    <property type="match status" value="1"/>
</dbReference>
<comment type="similarity">
    <text evidence="1 5">Belongs to the FliD family.</text>
</comment>
<sequence>MVSGIRFGGLASGMDTEGMVKQLMQSERIRVDKFTQQKILKQWQQTEYNSMNKLMANFILDSRKKLELTKTTSSGALVSGGIDSVTWAKSAVSSNTSAFDVTASASAPSGVSTLEVVQLATGASVSSQTSLDTDKTTAGQLLGFSGTTKTVRINEKDIVLLETDTLSDIAQKIRTETGLNANYDATANRFFISSKTTGSADAKITFDNADAENLRDALKFTNLSNTIGKDAIIKYNGTNNLTYSSNNISINGLNISLKATSGVETIRTDTNVDGAYNKIKEFIDEYNKLIDVFNVKLGEKTYRDFPPLTDEQKKEMSESDIKLWEEKAKSGLIRNDSTINNMLIKMRQDIYQSVTGAGSIYEFGITTGGWRDNGKLQIDETKLKDALRNDSEKVLNTLFKTSSTPEVTINEGDSDADKTAKKLLIAQRQAESGAFIRIYDNMTNGIKDIVSKSGPGSESTLLRSIKSNILVDYVTKGSKSLLDSDIGDIDKRIDRENQRLITIEQRYWKQFTAMEQAMSQMNSQSSWLSQQFGGQ</sequence>
<accession>E3PUL1</accession>
<dbReference type="EMBL" id="FP565809">
    <property type="protein sequence ID" value="CBH22449.1"/>
    <property type="molecule type" value="Genomic_DNA"/>
</dbReference>
<evidence type="ECO:0000256" key="2">
    <source>
        <dbReference type="ARBA" id="ARBA00011255"/>
    </source>
</evidence>
<gene>
    <name evidence="8" type="primary">fliD</name>
    <name evidence="8" type="ordered locus">CLOST_2332</name>
</gene>
<dbReference type="GO" id="GO:0071973">
    <property type="term" value="P:bacterial-type flagellum-dependent cell motility"/>
    <property type="evidence" value="ECO:0007669"/>
    <property type="project" value="TreeGrafter"/>
</dbReference>
<dbReference type="GO" id="GO:0009424">
    <property type="term" value="C:bacterial-type flagellum hook"/>
    <property type="evidence" value="ECO:0007669"/>
    <property type="project" value="UniProtKB-UniRule"/>
</dbReference>
<dbReference type="GO" id="GO:0007155">
    <property type="term" value="P:cell adhesion"/>
    <property type="evidence" value="ECO:0007669"/>
    <property type="project" value="InterPro"/>
</dbReference>
<keyword evidence="8" id="KW-0966">Cell projection</keyword>
<dbReference type="InterPro" id="IPR010809">
    <property type="entry name" value="FliD_C"/>
</dbReference>
<evidence type="ECO:0000313" key="8">
    <source>
        <dbReference type="EMBL" id="CBH22449.1"/>
    </source>
</evidence>
<evidence type="ECO:0000313" key="9">
    <source>
        <dbReference type="Proteomes" id="UP000007041"/>
    </source>
</evidence>
<organism evidence="8 9">
    <name type="scientific">Acetoanaerobium sticklandii (strain ATCC 12662 / DSM 519 / JCM 1433 / CCUG 9281 / NCIMB 10654 / HF)</name>
    <name type="common">Clostridium sticklandii</name>
    <dbReference type="NCBI Taxonomy" id="499177"/>
    <lineage>
        <taxon>Bacteria</taxon>
        <taxon>Bacillati</taxon>
        <taxon>Bacillota</taxon>
        <taxon>Clostridia</taxon>
        <taxon>Peptostreptococcales</taxon>
        <taxon>Filifactoraceae</taxon>
        <taxon>Acetoanaerobium</taxon>
    </lineage>
</organism>
<evidence type="ECO:0000256" key="4">
    <source>
        <dbReference type="ARBA" id="ARBA00023143"/>
    </source>
</evidence>
<dbReference type="KEGG" id="cst:CLOST_2332"/>
<keyword evidence="3" id="KW-0175">Coiled coil</keyword>
<dbReference type="InterPro" id="IPR040026">
    <property type="entry name" value="FliD"/>
</dbReference>
<dbReference type="HOGENOM" id="CLU_015182_0_2_9"/>
<dbReference type="PANTHER" id="PTHR30288:SF0">
    <property type="entry name" value="FLAGELLAR HOOK-ASSOCIATED PROTEIN 2"/>
    <property type="match status" value="1"/>
</dbReference>
<dbReference type="Pfam" id="PF02465">
    <property type="entry name" value="FliD_N"/>
    <property type="match status" value="1"/>
</dbReference>
<keyword evidence="5" id="KW-0964">Secreted</keyword>
<evidence type="ECO:0000259" key="7">
    <source>
        <dbReference type="Pfam" id="PF07195"/>
    </source>
</evidence>
<dbReference type="AlphaFoldDB" id="E3PUL1"/>
<keyword evidence="4 5" id="KW-0975">Bacterial flagellum</keyword>
<proteinExistence type="inferred from homology"/>
<keyword evidence="8" id="KW-0969">Cilium</keyword>
<protein>
    <recommendedName>
        <fullName evidence="5">Flagellar hook-associated protein 2</fullName>
        <shortName evidence="5">HAP2</shortName>
    </recommendedName>
    <alternativeName>
        <fullName evidence="5">Flagellar cap protein</fullName>
    </alternativeName>
</protein>